<keyword evidence="2 7" id="KW-0812">Transmembrane</keyword>
<feature type="transmembrane region" description="Helical" evidence="7">
    <location>
        <begin position="168"/>
        <end position="191"/>
    </location>
</feature>
<dbReference type="AlphaFoldDB" id="A0A1Y2DET8"/>
<evidence type="ECO:0000259" key="8">
    <source>
        <dbReference type="Pfam" id="PF20684"/>
    </source>
</evidence>
<evidence type="ECO:0000256" key="7">
    <source>
        <dbReference type="SAM" id="Phobius"/>
    </source>
</evidence>
<dbReference type="GeneID" id="63773047"/>
<evidence type="ECO:0000256" key="4">
    <source>
        <dbReference type="ARBA" id="ARBA00023136"/>
    </source>
</evidence>
<organism evidence="9 10">
    <name type="scientific">Pseudomassariella vexata</name>
    <dbReference type="NCBI Taxonomy" id="1141098"/>
    <lineage>
        <taxon>Eukaryota</taxon>
        <taxon>Fungi</taxon>
        <taxon>Dikarya</taxon>
        <taxon>Ascomycota</taxon>
        <taxon>Pezizomycotina</taxon>
        <taxon>Sordariomycetes</taxon>
        <taxon>Xylariomycetidae</taxon>
        <taxon>Amphisphaeriales</taxon>
        <taxon>Pseudomassariaceae</taxon>
        <taxon>Pseudomassariella</taxon>
    </lineage>
</organism>
<feature type="compositionally biased region" description="Polar residues" evidence="6">
    <location>
        <begin position="290"/>
        <end position="306"/>
    </location>
</feature>
<name>A0A1Y2DET8_9PEZI</name>
<dbReference type="InParanoid" id="A0A1Y2DET8"/>
<dbReference type="OrthoDB" id="3934549at2759"/>
<keyword evidence="4 7" id="KW-0472">Membrane</keyword>
<feature type="transmembrane region" description="Helical" evidence="7">
    <location>
        <begin position="48"/>
        <end position="69"/>
    </location>
</feature>
<protein>
    <recommendedName>
        <fullName evidence="8">Rhodopsin domain-containing protein</fullName>
    </recommendedName>
</protein>
<dbReference type="RefSeq" id="XP_040710931.1">
    <property type="nucleotide sequence ID" value="XM_040856835.1"/>
</dbReference>
<dbReference type="GO" id="GO:0016020">
    <property type="term" value="C:membrane"/>
    <property type="evidence" value="ECO:0007669"/>
    <property type="project" value="UniProtKB-SubCell"/>
</dbReference>
<gene>
    <name evidence="9" type="ORF">BCR38DRAFT_353991</name>
</gene>
<dbReference type="Proteomes" id="UP000193689">
    <property type="component" value="Unassembled WGS sequence"/>
</dbReference>
<accession>A0A1Y2DET8</accession>
<proteinExistence type="inferred from homology"/>
<evidence type="ECO:0000256" key="5">
    <source>
        <dbReference type="ARBA" id="ARBA00038359"/>
    </source>
</evidence>
<evidence type="ECO:0000256" key="3">
    <source>
        <dbReference type="ARBA" id="ARBA00022989"/>
    </source>
</evidence>
<feature type="transmembrane region" description="Helical" evidence="7">
    <location>
        <begin position="244"/>
        <end position="269"/>
    </location>
</feature>
<feature type="region of interest" description="Disordered" evidence="6">
    <location>
        <begin position="290"/>
        <end position="371"/>
    </location>
</feature>
<keyword evidence="3 7" id="KW-1133">Transmembrane helix</keyword>
<evidence type="ECO:0000256" key="2">
    <source>
        <dbReference type="ARBA" id="ARBA00022692"/>
    </source>
</evidence>
<evidence type="ECO:0000313" key="9">
    <source>
        <dbReference type="EMBL" id="ORY57802.1"/>
    </source>
</evidence>
<dbReference type="EMBL" id="MCFJ01000018">
    <property type="protein sequence ID" value="ORY57802.1"/>
    <property type="molecule type" value="Genomic_DNA"/>
</dbReference>
<dbReference type="PANTHER" id="PTHR33048:SF151">
    <property type="entry name" value="INTEGRAL MEMBRANE PROTEIN"/>
    <property type="match status" value="1"/>
</dbReference>
<evidence type="ECO:0000313" key="10">
    <source>
        <dbReference type="Proteomes" id="UP000193689"/>
    </source>
</evidence>
<dbReference type="PANTHER" id="PTHR33048">
    <property type="entry name" value="PTH11-LIKE INTEGRAL MEMBRANE PROTEIN (AFU_ORTHOLOGUE AFUA_5G11245)"/>
    <property type="match status" value="1"/>
</dbReference>
<evidence type="ECO:0000256" key="1">
    <source>
        <dbReference type="ARBA" id="ARBA00004141"/>
    </source>
</evidence>
<feature type="compositionally biased region" description="Basic and acidic residues" evidence="6">
    <location>
        <begin position="312"/>
        <end position="329"/>
    </location>
</feature>
<evidence type="ECO:0000256" key="6">
    <source>
        <dbReference type="SAM" id="MobiDB-lite"/>
    </source>
</evidence>
<keyword evidence="10" id="KW-1185">Reference proteome</keyword>
<sequence>MASTNYDGDNLQPWSMAVVICVTALAAAAVGLRMLSRFEKKTSLWWDDWMILFSMAWNLMVVGFIFAMLRHGMGLHASTLRIDDIIMIAKYLVVAEILYVFNLVWTKLSFLLMFYRIFHFGYFKKWAYIIGTFVIAWVVCVTFLFVFICVPVEKLWYPDLPGHCIDQVGTWIANAASTIVTDLAILVLPIPQIWSLQLKTRQKVALTIMFGLGFFVIFASAYRFTVLFSYSAADPSYTLAPTVVWTAIEMSAGIISACLPTMGPAFILVARILGVSKVLGLTTNRSVNALPSRNHSKLNRNPQLNGGANGRNRKEGGNDIEDGFFRLSDDTNASRVGDTTGDVRLRPEHDVGFQSSTAVATKGEADSWSGDEVPLRRIRVQTDVKQVRGE</sequence>
<comment type="caution">
    <text evidence="9">The sequence shown here is derived from an EMBL/GenBank/DDBJ whole genome shotgun (WGS) entry which is preliminary data.</text>
</comment>
<feature type="transmembrane region" description="Helical" evidence="7">
    <location>
        <begin position="126"/>
        <end position="148"/>
    </location>
</feature>
<dbReference type="InterPro" id="IPR052337">
    <property type="entry name" value="SAT4-like"/>
</dbReference>
<feature type="transmembrane region" description="Helical" evidence="7">
    <location>
        <begin position="89"/>
        <end position="114"/>
    </location>
</feature>
<reference evidence="9 10" key="1">
    <citation type="submission" date="2016-07" db="EMBL/GenBank/DDBJ databases">
        <title>Pervasive Adenine N6-methylation of Active Genes in Fungi.</title>
        <authorList>
            <consortium name="DOE Joint Genome Institute"/>
            <person name="Mondo S.J."/>
            <person name="Dannebaum R.O."/>
            <person name="Kuo R.C."/>
            <person name="Labutti K."/>
            <person name="Haridas S."/>
            <person name="Kuo A."/>
            <person name="Salamov A."/>
            <person name="Ahrendt S.R."/>
            <person name="Lipzen A."/>
            <person name="Sullivan W."/>
            <person name="Andreopoulos W.B."/>
            <person name="Clum A."/>
            <person name="Lindquist E."/>
            <person name="Daum C."/>
            <person name="Ramamoorthy G.K."/>
            <person name="Gryganskyi A."/>
            <person name="Culley D."/>
            <person name="Magnuson J.K."/>
            <person name="James T.Y."/>
            <person name="O'Malley M.A."/>
            <person name="Stajich J.E."/>
            <person name="Spatafora J.W."/>
            <person name="Visel A."/>
            <person name="Grigoriev I.V."/>
        </authorList>
    </citation>
    <scope>NUCLEOTIDE SEQUENCE [LARGE SCALE GENOMIC DNA]</scope>
    <source>
        <strain evidence="9 10">CBS 129021</strain>
    </source>
</reference>
<dbReference type="Pfam" id="PF20684">
    <property type="entry name" value="Fung_rhodopsin"/>
    <property type="match status" value="1"/>
</dbReference>
<dbReference type="InterPro" id="IPR049326">
    <property type="entry name" value="Rhodopsin_dom_fungi"/>
</dbReference>
<feature type="compositionally biased region" description="Basic and acidic residues" evidence="6">
    <location>
        <begin position="341"/>
        <end position="351"/>
    </location>
</feature>
<feature type="transmembrane region" description="Helical" evidence="7">
    <location>
        <begin position="203"/>
        <end position="224"/>
    </location>
</feature>
<feature type="domain" description="Rhodopsin" evidence="8">
    <location>
        <begin position="32"/>
        <end position="265"/>
    </location>
</feature>
<dbReference type="STRING" id="1141098.A0A1Y2DET8"/>
<comment type="similarity">
    <text evidence="5">Belongs to the SAT4 family.</text>
</comment>
<feature type="transmembrane region" description="Helical" evidence="7">
    <location>
        <begin position="14"/>
        <end position="36"/>
    </location>
</feature>
<comment type="subcellular location">
    <subcellularLocation>
        <location evidence="1">Membrane</location>
        <topology evidence="1">Multi-pass membrane protein</topology>
    </subcellularLocation>
</comment>